<dbReference type="WBParaSite" id="ES5_v2.g27920.t1">
    <property type="protein sequence ID" value="ES5_v2.g27920.t1"/>
    <property type="gene ID" value="ES5_v2.g27920"/>
</dbReference>
<accession>A0AC34GET4</accession>
<dbReference type="Proteomes" id="UP000887579">
    <property type="component" value="Unplaced"/>
</dbReference>
<protein>
    <submittedName>
        <fullName evidence="2">Ground-like domain-containing protein</fullName>
    </submittedName>
</protein>
<name>A0AC34GET4_9BILA</name>
<reference evidence="2" key="1">
    <citation type="submission" date="2022-11" db="UniProtKB">
        <authorList>
            <consortium name="WormBaseParasite"/>
        </authorList>
    </citation>
    <scope>IDENTIFICATION</scope>
</reference>
<evidence type="ECO:0000313" key="2">
    <source>
        <dbReference type="WBParaSite" id="ES5_v2.g27920.t1"/>
    </source>
</evidence>
<proteinExistence type="predicted"/>
<sequence length="257" mass="26859">MQKLTLFCFIGLIAGASCFLFPGGSGGGGGCGCCPPPAPACPPPSCGGGCAKARAKGAKNTVPTAADDMELRAQLAGFNLDDPSHVDTESTQLKYFEKLGEEQQQADQIPEVVVAIEKAKNSKTSRFAPRPQDDAPAAAVMVESTDAPAAPAVKVSDSTAAPEVVPTRTSSEVTSAESEAEQTSKCNSDALKQLMLENITENSSESKHTINAIAEKKFAGPIDVICSRGHFSYVYSSNLYCEATKGEVTCIAFRQSV</sequence>
<evidence type="ECO:0000313" key="1">
    <source>
        <dbReference type="Proteomes" id="UP000887579"/>
    </source>
</evidence>
<organism evidence="1 2">
    <name type="scientific">Panagrolaimus sp. ES5</name>
    <dbReference type="NCBI Taxonomy" id="591445"/>
    <lineage>
        <taxon>Eukaryota</taxon>
        <taxon>Metazoa</taxon>
        <taxon>Ecdysozoa</taxon>
        <taxon>Nematoda</taxon>
        <taxon>Chromadorea</taxon>
        <taxon>Rhabditida</taxon>
        <taxon>Tylenchina</taxon>
        <taxon>Panagrolaimomorpha</taxon>
        <taxon>Panagrolaimoidea</taxon>
        <taxon>Panagrolaimidae</taxon>
        <taxon>Panagrolaimus</taxon>
    </lineage>
</organism>